<name>A0ACB7Y9H6_9ERIC</name>
<comment type="caution">
    <text evidence="1">The sequence shown here is derived from an EMBL/GenBank/DDBJ whole genome shotgun (WGS) entry which is preliminary data.</text>
</comment>
<gene>
    <name evidence="1" type="ORF">Vadar_029492</name>
</gene>
<protein>
    <submittedName>
        <fullName evidence="1">Uncharacterized protein</fullName>
    </submittedName>
</protein>
<dbReference type="Proteomes" id="UP000828048">
    <property type="component" value="Chromosome 7"/>
</dbReference>
<evidence type="ECO:0000313" key="1">
    <source>
        <dbReference type="EMBL" id="KAH7850225.1"/>
    </source>
</evidence>
<proteinExistence type="predicted"/>
<sequence>MAAAALIADRSWRLTGTYAEGFFVGWPVVNGFDGIKYVTPDLGDVFQWNNLVQKPFEEGNERGLKLVQSILRPGMKLMEHLIRFNAYWPTLHGIYLVVIFCRNALLYLALWKEKGKNLSFVFPAFCGHIFCLVNLGCGSFRYQCQSTCSWFQSLSYASHFYHLEMIFSFYNPAQDREKMKSGKVLFSGDISTRTSGLALMLNHGRIAI</sequence>
<evidence type="ECO:0000313" key="2">
    <source>
        <dbReference type="Proteomes" id="UP000828048"/>
    </source>
</evidence>
<keyword evidence="2" id="KW-1185">Reference proteome</keyword>
<reference evidence="1 2" key="1">
    <citation type="journal article" date="2021" name="Hortic Res">
        <title>High-quality reference genome and annotation aids understanding of berry development for evergreen blueberry (Vaccinium darrowii).</title>
        <authorList>
            <person name="Yu J."/>
            <person name="Hulse-Kemp A.M."/>
            <person name="Babiker E."/>
            <person name="Staton M."/>
        </authorList>
    </citation>
    <scope>NUCLEOTIDE SEQUENCE [LARGE SCALE GENOMIC DNA]</scope>
    <source>
        <strain evidence="2">cv. NJ 8807/NJ 8810</strain>
        <tissue evidence="1">Young leaf</tissue>
    </source>
</reference>
<dbReference type="EMBL" id="CM037157">
    <property type="protein sequence ID" value="KAH7850225.1"/>
    <property type="molecule type" value="Genomic_DNA"/>
</dbReference>
<organism evidence="1 2">
    <name type="scientific">Vaccinium darrowii</name>
    <dbReference type="NCBI Taxonomy" id="229202"/>
    <lineage>
        <taxon>Eukaryota</taxon>
        <taxon>Viridiplantae</taxon>
        <taxon>Streptophyta</taxon>
        <taxon>Embryophyta</taxon>
        <taxon>Tracheophyta</taxon>
        <taxon>Spermatophyta</taxon>
        <taxon>Magnoliopsida</taxon>
        <taxon>eudicotyledons</taxon>
        <taxon>Gunneridae</taxon>
        <taxon>Pentapetalae</taxon>
        <taxon>asterids</taxon>
        <taxon>Ericales</taxon>
        <taxon>Ericaceae</taxon>
        <taxon>Vaccinioideae</taxon>
        <taxon>Vaccinieae</taxon>
        <taxon>Vaccinium</taxon>
    </lineage>
</organism>
<accession>A0ACB7Y9H6</accession>